<dbReference type="InterPro" id="IPR009057">
    <property type="entry name" value="Homeodomain-like_sf"/>
</dbReference>
<evidence type="ECO:0000256" key="2">
    <source>
        <dbReference type="ARBA" id="ARBA00023125"/>
    </source>
</evidence>
<dbReference type="Gene3D" id="1.10.10.60">
    <property type="entry name" value="Homeodomain-like"/>
    <property type="match status" value="2"/>
</dbReference>
<dbReference type="PROSITE" id="PS01124">
    <property type="entry name" value="HTH_ARAC_FAMILY_2"/>
    <property type="match status" value="1"/>
</dbReference>
<dbReference type="SUPFAM" id="SSF46689">
    <property type="entry name" value="Homeodomain-like"/>
    <property type="match status" value="2"/>
</dbReference>
<dbReference type="RefSeq" id="WP_249304852.1">
    <property type="nucleotide sequence ID" value="NZ_JACRSW010000030.1"/>
</dbReference>
<keyword evidence="6" id="KW-1185">Reference proteome</keyword>
<proteinExistence type="predicted"/>
<keyword evidence="1" id="KW-0805">Transcription regulation</keyword>
<name>A0ABR7MVM6_9FIRM</name>
<dbReference type="EMBL" id="JACRSW010000030">
    <property type="protein sequence ID" value="MBC8557555.1"/>
    <property type="molecule type" value="Genomic_DNA"/>
</dbReference>
<dbReference type="Pfam" id="PF02311">
    <property type="entry name" value="AraC_binding"/>
    <property type="match status" value="1"/>
</dbReference>
<reference evidence="5 6" key="1">
    <citation type="submission" date="2020-08" db="EMBL/GenBank/DDBJ databases">
        <title>Genome public.</title>
        <authorList>
            <person name="Liu C."/>
            <person name="Sun Q."/>
        </authorList>
    </citation>
    <scope>NUCLEOTIDE SEQUENCE [LARGE SCALE GENOMIC DNA]</scope>
    <source>
        <strain evidence="5 6">BX3</strain>
    </source>
</reference>
<dbReference type="InterPro" id="IPR037923">
    <property type="entry name" value="HTH-like"/>
</dbReference>
<dbReference type="Pfam" id="PF12833">
    <property type="entry name" value="HTH_18"/>
    <property type="match status" value="1"/>
</dbReference>
<dbReference type="Proteomes" id="UP000637513">
    <property type="component" value="Unassembled WGS sequence"/>
</dbReference>
<evidence type="ECO:0000313" key="6">
    <source>
        <dbReference type="Proteomes" id="UP000637513"/>
    </source>
</evidence>
<evidence type="ECO:0000259" key="4">
    <source>
        <dbReference type="PROSITE" id="PS01124"/>
    </source>
</evidence>
<keyword evidence="3" id="KW-0804">Transcription</keyword>
<dbReference type="PROSITE" id="PS00041">
    <property type="entry name" value="HTH_ARAC_FAMILY_1"/>
    <property type="match status" value="1"/>
</dbReference>
<dbReference type="Gene3D" id="2.60.120.10">
    <property type="entry name" value="Jelly Rolls"/>
    <property type="match status" value="1"/>
</dbReference>
<evidence type="ECO:0000256" key="1">
    <source>
        <dbReference type="ARBA" id="ARBA00023015"/>
    </source>
</evidence>
<evidence type="ECO:0000256" key="3">
    <source>
        <dbReference type="ARBA" id="ARBA00023163"/>
    </source>
</evidence>
<dbReference type="SMART" id="SM00342">
    <property type="entry name" value="HTH_ARAC"/>
    <property type="match status" value="1"/>
</dbReference>
<evidence type="ECO:0000313" key="5">
    <source>
        <dbReference type="EMBL" id="MBC8557555.1"/>
    </source>
</evidence>
<dbReference type="PANTHER" id="PTHR43280">
    <property type="entry name" value="ARAC-FAMILY TRANSCRIPTIONAL REGULATOR"/>
    <property type="match status" value="1"/>
</dbReference>
<protein>
    <submittedName>
        <fullName evidence="5">Helix-turn-helix transcriptional regulator</fullName>
    </submittedName>
</protein>
<dbReference type="InterPro" id="IPR014710">
    <property type="entry name" value="RmlC-like_jellyroll"/>
</dbReference>
<dbReference type="InterPro" id="IPR003313">
    <property type="entry name" value="AraC-bd"/>
</dbReference>
<comment type="caution">
    <text evidence="5">The sequence shown here is derived from an EMBL/GenBank/DDBJ whole genome shotgun (WGS) entry which is preliminary data.</text>
</comment>
<dbReference type="PANTHER" id="PTHR43280:SF2">
    <property type="entry name" value="HTH-TYPE TRANSCRIPTIONAL REGULATOR EXSA"/>
    <property type="match status" value="1"/>
</dbReference>
<keyword evidence="2" id="KW-0238">DNA-binding</keyword>
<dbReference type="InterPro" id="IPR018062">
    <property type="entry name" value="HTH_AraC-typ_CS"/>
</dbReference>
<feature type="domain" description="HTH araC/xylS-type" evidence="4">
    <location>
        <begin position="238"/>
        <end position="336"/>
    </location>
</feature>
<gene>
    <name evidence="5" type="ORF">H8700_07520</name>
</gene>
<organism evidence="5 6">
    <name type="scientific">Jutongia hominis</name>
    <dbReference type="NCBI Taxonomy" id="2763664"/>
    <lineage>
        <taxon>Bacteria</taxon>
        <taxon>Bacillati</taxon>
        <taxon>Bacillota</taxon>
        <taxon>Clostridia</taxon>
        <taxon>Lachnospirales</taxon>
        <taxon>Lachnospiraceae</taxon>
        <taxon>Jutongia</taxon>
    </lineage>
</organism>
<dbReference type="SUPFAM" id="SSF51215">
    <property type="entry name" value="Regulatory protein AraC"/>
    <property type="match status" value="1"/>
</dbReference>
<accession>A0ABR7MVM6</accession>
<sequence>MRNLFEYTDGLNHPMEAFFHITNDHNFPILPHWHYFIEIIYLTKGHIEATCDQAVYVLHPGDMIIFCPQKIHSVDVLSDPALPSGYYKEKSTDECRLYDQASKALTNPKHNAIYPILCDQTIAQTPQTDIHYEVLKFDLNFLQTGNQFKTSFSRTLLYAFEQDPANIFFCKDRMTGFDAGDLIASCIHEMRKHQYGYDVMASSYTTALLTNIMRLWKKNGIDWNHHKTQNASGSQAFDEITQYIDSHYNEPLQVQDLANRCNMSYSYFAKLFRQTYNQSCKEYIEFIRISKVMDLLYFTDYDLTYISQETGFADCSHLIRTFRKRKGITPKQWRKQNTQASKYINL</sequence>
<dbReference type="InterPro" id="IPR018060">
    <property type="entry name" value="HTH_AraC"/>
</dbReference>